<feature type="compositionally biased region" description="Acidic residues" evidence="2">
    <location>
        <begin position="129"/>
        <end position="138"/>
    </location>
</feature>
<keyword evidence="1" id="KW-0863">Zinc-finger</keyword>
<evidence type="ECO:0000313" key="5">
    <source>
        <dbReference type="Proteomes" id="UP000008783"/>
    </source>
</evidence>
<proteinExistence type="predicted"/>
<organism evidence="4 5">
    <name type="scientific">Puccinia graminis f. sp. tritici (strain CRL 75-36-700-3 / race SCCL)</name>
    <name type="common">Black stem rust fungus</name>
    <dbReference type="NCBI Taxonomy" id="418459"/>
    <lineage>
        <taxon>Eukaryota</taxon>
        <taxon>Fungi</taxon>
        <taxon>Dikarya</taxon>
        <taxon>Basidiomycota</taxon>
        <taxon>Pucciniomycotina</taxon>
        <taxon>Pucciniomycetes</taxon>
        <taxon>Pucciniales</taxon>
        <taxon>Pucciniaceae</taxon>
        <taxon>Puccinia</taxon>
    </lineage>
</organism>
<keyword evidence="1" id="KW-0862">Zinc</keyword>
<dbReference type="GO" id="GO:0008270">
    <property type="term" value="F:zinc ion binding"/>
    <property type="evidence" value="ECO:0007669"/>
    <property type="project" value="UniProtKB-KW"/>
</dbReference>
<dbReference type="OrthoDB" id="8026949at2759"/>
<dbReference type="PROSITE" id="PS50158">
    <property type="entry name" value="ZF_CCHC"/>
    <property type="match status" value="1"/>
</dbReference>
<gene>
    <name evidence="4" type="ORF">PGTG_13886</name>
</gene>
<dbReference type="HOGENOM" id="CLU_054434_3_0_1"/>
<evidence type="ECO:0000256" key="2">
    <source>
        <dbReference type="SAM" id="MobiDB-lite"/>
    </source>
</evidence>
<reference key="1">
    <citation type="submission" date="2007-01" db="EMBL/GenBank/DDBJ databases">
        <title>The Genome Sequence of Puccinia graminis f. sp. tritici Strain CRL 75-36-700-3.</title>
        <authorList>
            <consortium name="The Broad Institute Genome Sequencing Platform"/>
            <person name="Birren B."/>
            <person name="Lander E."/>
            <person name="Galagan J."/>
            <person name="Nusbaum C."/>
            <person name="Devon K."/>
            <person name="Cuomo C."/>
            <person name="Jaffe D."/>
            <person name="Butler J."/>
            <person name="Alvarez P."/>
            <person name="Gnerre S."/>
            <person name="Grabherr M."/>
            <person name="Mauceli E."/>
            <person name="Brockman W."/>
            <person name="Young S."/>
            <person name="LaButti K."/>
            <person name="Sykes S."/>
            <person name="DeCaprio D."/>
            <person name="Crawford M."/>
            <person name="Koehrsen M."/>
            <person name="Engels R."/>
            <person name="Montgomery P."/>
            <person name="Pearson M."/>
            <person name="Howarth C."/>
            <person name="Larson L."/>
            <person name="White J."/>
            <person name="Zeng Q."/>
            <person name="Kodira C."/>
            <person name="Yandava C."/>
            <person name="Alvarado L."/>
            <person name="O'Leary S."/>
            <person name="Szabo L."/>
            <person name="Dean R."/>
            <person name="Schein J."/>
        </authorList>
    </citation>
    <scope>NUCLEOTIDE SEQUENCE</scope>
    <source>
        <strain>CRL 75-36-700-3</strain>
    </source>
</reference>
<dbReference type="VEuPathDB" id="FungiDB:PGTG_13886"/>
<evidence type="ECO:0000256" key="1">
    <source>
        <dbReference type="PROSITE-ProRule" id="PRU00047"/>
    </source>
</evidence>
<dbReference type="GeneID" id="10538414"/>
<evidence type="ECO:0000313" key="4">
    <source>
        <dbReference type="EMBL" id="EFP87515.2"/>
    </source>
</evidence>
<dbReference type="InParanoid" id="E3KT90"/>
<dbReference type="EMBL" id="DS178307">
    <property type="protein sequence ID" value="EFP87515.2"/>
    <property type="molecule type" value="Genomic_DNA"/>
</dbReference>
<dbReference type="AlphaFoldDB" id="E3KT90"/>
<protein>
    <recommendedName>
        <fullName evidence="3">CCHC-type domain-containing protein</fullName>
    </recommendedName>
</protein>
<accession>E3KT90</accession>
<sequence>MIRISQLQNGSQRYAMRHPISNPDTWKPIWDHLVYSPKEISLDNAIGALEAHEVSMQVTFNHSGKNYAAAAVKKPKKRLGCWNCGQTFHHSSACPNPSLKNKLNTTAKSAVAWAGATSAAPLGNGGPSNDEDDNSFDK</sequence>
<feature type="domain" description="CCHC-type" evidence="3">
    <location>
        <begin position="81"/>
        <end position="96"/>
    </location>
</feature>
<keyword evidence="5" id="KW-1185">Reference proteome</keyword>
<keyword evidence="1" id="KW-0479">Metal-binding</keyword>
<dbReference type="InterPro" id="IPR001878">
    <property type="entry name" value="Znf_CCHC"/>
</dbReference>
<dbReference type="KEGG" id="pgr:PGTG_13886"/>
<feature type="region of interest" description="Disordered" evidence="2">
    <location>
        <begin position="117"/>
        <end position="138"/>
    </location>
</feature>
<dbReference type="Proteomes" id="UP000008783">
    <property type="component" value="Unassembled WGS sequence"/>
</dbReference>
<reference evidence="5" key="2">
    <citation type="journal article" date="2011" name="Proc. Natl. Acad. Sci. U.S.A.">
        <title>Obligate biotrophy features unraveled by the genomic analysis of rust fungi.</title>
        <authorList>
            <person name="Duplessis S."/>
            <person name="Cuomo C.A."/>
            <person name="Lin Y.-C."/>
            <person name="Aerts A."/>
            <person name="Tisserant E."/>
            <person name="Veneault-Fourrey C."/>
            <person name="Joly D.L."/>
            <person name="Hacquard S."/>
            <person name="Amselem J."/>
            <person name="Cantarel B.L."/>
            <person name="Chiu R."/>
            <person name="Coutinho P.M."/>
            <person name="Feau N."/>
            <person name="Field M."/>
            <person name="Frey P."/>
            <person name="Gelhaye E."/>
            <person name="Goldberg J."/>
            <person name="Grabherr M.G."/>
            <person name="Kodira C.D."/>
            <person name="Kohler A."/>
            <person name="Kuees U."/>
            <person name="Lindquist E.A."/>
            <person name="Lucas S.M."/>
            <person name="Mago R."/>
            <person name="Mauceli E."/>
            <person name="Morin E."/>
            <person name="Murat C."/>
            <person name="Pangilinan J.L."/>
            <person name="Park R."/>
            <person name="Pearson M."/>
            <person name="Quesneville H."/>
            <person name="Rouhier N."/>
            <person name="Sakthikumar S."/>
            <person name="Salamov A.A."/>
            <person name="Schmutz J."/>
            <person name="Selles B."/>
            <person name="Shapiro H."/>
            <person name="Tanguay P."/>
            <person name="Tuskan G.A."/>
            <person name="Henrissat B."/>
            <person name="Van de Peer Y."/>
            <person name="Rouze P."/>
            <person name="Ellis J.G."/>
            <person name="Dodds P.N."/>
            <person name="Schein J.E."/>
            <person name="Zhong S."/>
            <person name="Hamelin R.C."/>
            <person name="Grigoriev I.V."/>
            <person name="Szabo L.J."/>
            <person name="Martin F."/>
        </authorList>
    </citation>
    <scope>NUCLEOTIDE SEQUENCE [LARGE SCALE GENOMIC DNA]</scope>
    <source>
        <strain evidence="5">CRL 75-36-700-3 / race SCCL</strain>
    </source>
</reference>
<evidence type="ECO:0000259" key="3">
    <source>
        <dbReference type="PROSITE" id="PS50158"/>
    </source>
</evidence>
<dbReference type="GO" id="GO:0003676">
    <property type="term" value="F:nucleic acid binding"/>
    <property type="evidence" value="ECO:0007669"/>
    <property type="project" value="InterPro"/>
</dbReference>
<dbReference type="RefSeq" id="XP_003331934.2">
    <property type="nucleotide sequence ID" value="XM_003331886.2"/>
</dbReference>
<name>E3KT90_PUCGT</name>